<gene>
    <name evidence="1" type="ORF">BGZ97_009432</name>
</gene>
<keyword evidence="2" id="KW-1185">Reference proteome</keyword>
<comment type="caution">
    <text evidence="1">The sequence shown here is derived from an EMBL/GenBank/DDBJ whole genome shotgun (WGS) entry which is preliminary data.</text>
</comment>
<evidence type="ECO:0000313" key="1">
    <source>
        <dbReference type="EMBL" id="KAG0314281.1"/>
    </source>
</evidence>
<proteinExistence type="predicted"/>
<dbReference type="OrthoDB" id="2423826at2759"/>
<sequence length="968" mass="108575">MRPHQKFRLGFQVESIAVRQAANGKYYSELTDIQDTFPNASRFKVDGVTLIYLQDENGRRYEPKRIEHCPDETIDIIVEASVHAPVSDSTALMGHVASITATRPSSPTLDGQLSRSPLAALDTIATAAVRTLQVVEHSSAQNAANHQELMSPIIRTFEHTAQVLQHTNLLLQGQEDARIRDEEMHRMQQQTFDRLVVTQQRVDALLVQNYELHEYPIPRRFVILPDSYTTLDPRKVVSQRYRLYFLCECGEHCSADEDLENTASISIPVKNQVHLAKHEGYELTRPTEFYNRYGPYVLGLLRILKHCLAVTAVVAPAVSLAYNEVKDVMQGVESVTKNTMELAISSSIAFLEQHLEINDAAENIANLQQMQSGDDTMDMISDLRALEGADLRRLDTFLRNKDKDKVLGNLYRIITAEGHVKWVCLQHYQASYRASAMKAFIQTVEATGGTYDPHLGKVTITFQSSTAHKAFFNDLVNQAADVTELDVALDWTFGSSDLSHLVKKIAQSNVMVLRLNLMDDATTRIAMPPGLDYIPTYRSLIKLFSNNKLQHLDLIGVYSFGNKTPSPSKGQQVSSSLRTLHFSCPIHPTDEIRLMEIISHSPSLTDLRLGRFSGSLQFFTVLEAFTTALATILPPLRTADPIEAMSQLAHRIHNRHSRPSPARLSDLRSLHIYGPMESLVAKLVDSLPDCLSMSSMTDIVLIDVPNVHRRVQDFIRASSSVLQVLILLVSASTNEPADLCVFQSIPPYSNLTHLHLGLELATSSLQQLALIIPTLRLIYFGADHRSKSLLPYVNYTSLRSLSLVGMNEVDLDPIFQAFGMECQPCQLETLTLASVGNINRLPELLRVIHLKQLYLFYLGKTALEVILPDLDLSELTLLSILDSEYDWPTEEIIASRSQEFTDQLQIHLGRPQSKDLEVRRILSRGVFSEKAHSLQGSSTTLPRSRVRILDDSDIINNYYQSIVSSISS</sequence>
<organism evidence="1 2">
    <name type="scientific">Linnemannia gamsii</name>
    <dbReference type="NCBI Taxonomy" id="64522"/>
    <lineage>
        <taxon>Eukaryota</taxon>
        <taxon>Fungi</taxon>
        <taxon>Fungi incertae sedis</taxon>
        <taxon>Mucoromycota</taxon>
        <taxon>Mortierellomycotina</taxon>
        <taxon>Mortierellomycetes</taxon>
        <taxon>Mortierellales</taxon>
        <taxon>Mortierellaceae</taxon>
        <taxon>Linnemannia</taxon>
    </lineage>
</organism>
<name>A0A9P6R9T0_9FUNG</name>
<accession>A0A9P6R9T0</accession>
<dbReference type="Gene3D" id="3.80.10.10">
    <property type="entry name" value="Ribonuclease Inhibitor"/>
    <property type="match status" value="1"/>
</dbReference>
<protein>
    <submittedName>
        <fullName evidence="1">Uncharacterized protein</fullName>
    </submittedName>
</protein>
<dbReference type="Proteomes" id="UP000823405">
    <property type="component" value="Unassembled WGS sequence"/>
</dbReference>
<reference evidence="1" key="1">
    <citation type="journal article" date="2020" name="Fungal Divers.">
        <title>Resolving the Mortierellaceae phylogeny through synthesis of multi-gene phylogenetics and phylogenomics.</title>
        <authorList>
            <person name="Vandepol N."/>
            <person name="Liber J."/>
            <person name="Desiro A."/>
            <person name="Na H."/>
            <person name="Kennedy M."/>
            <person name="Barry K."/>
            <person name="Grigoriev I.V."/>
            <person name="Miller A.N."/>
            <person name="O'Donnell K."/>
            <person name="Stajich J.E."/>
            <person name="Bonito G."/>
        </authorList>
    </citation>
    <scope>NUCLEOTIDE SEQUENCE</scope>
    <source>
        <strain evidence="1">NVP60</strain>
    </source>
</reference>
<dbReference type="EMBL" id="JAAAIN010000453">
    <property type="protein sequence ID" value="KAG0314281.1"/>
    <property type="molecule type" value="Genomic_DNA"/>
</dbReference>
<dbReference type="InterPro" id="IPR032675">
    <property type="entry name" value="LRR_dom_sf"/>
</dbReference>
<evidence type="ECO:0000313" key="2">
    <source>
        <dbReference type="Proteomes" id="UP000823405"/>
    </source>
</evidence>
<dbReference type="AlphaFoldDB" id="A0A9P6R9T0"/>